<protein>
    <recommendedName>
        <fullName evidence="2">Tetratricopeptide repeat protein</fullName>
    </recommendedName>
</protein>
<dbReference type="SUPFAM" id="SSF48452">
    <property type="entry name" value="TPR-like"/>
    <property type="match status" value="1"/>
</dbReference>
<accession>A0A0H5RHB0</accession>
<evidence type="ECO:0000313" key="1">
    <source>
        <dbReference type="EMBL" id="CRZ12917.1"/>
    </source>
</evidence>
<dbReference type="InterPro" id="IPR011990">
    <property type="entry name" value="TPR-like_helical_dom_sf"/>
</dbReference>
<feature type="non-terminal residue" evidence="1">
    <location>
        <position position="1"/>
    </location>
</feature>
<name>A0A0H5RHB0_9EUKA</name>
<dbReference type="Gene3D" id="1.25.40.10">
    <property type="entry name" value="Tetratricopeptide repeat domain"/>
    <property type="match status" value="1"/>
</dbReference>
<sequence>LLMDFMDQPYSLKEEIHSVLRRELANGQSPTGDSLTRAAQSLLDWSLPRLSLILLDNFISPCIPTEVLRAQVLFSLGHREMAIAILDALPEDGVVLGILGEMRSINGDIPGAIQAYGKAVNDLAGLVRFGEILHGVGEPLRALQVLRQALQVNGAMVSAWIGCARVYGSLGDRYVRNGEYCLAAAIAIDPDNPEAWKQLIDLYELVGDHELFQISREIYSEIIEFG</sequence>
<proteinExistence type="predicted"/>
<organism evidence="1">
    <name type="scientific">Spongospora subterranea</name>
    <dbReference type="NCBI Taxonomy" id="70186"/>
    <lineage>
        <taxon>Eukaryota</taxon>
        <taxon>Sar</taxon>
        <taxon>Rhizaria</taxon>
        <taxon>Endomyxa</taxon>
        <taxon>Phytomyxea</taxon>
        <taxon>Plasmodiophorida</taxon>
        <taxon>Plasmodiophoridae</taxon>
        <taxon>Spongospora</taxon>
    </lineage>
</organism>
<dbReference type="EMBL" id="HACM01012475">
    <property type="protein sequence ID" value="CRZ12917.1"/>
    <property type="molecule type" value="Transcribed_RNA"/>
</dbReference>
<dbReference type="AlphaFoldDB" id="A0A0H5RHB0"/>
<reference evidence="1" key="1">
    <citation type="submission" date="2015-04" db="EMBL/GenBank/DDBJ databases">
        <title>The genome sequence of the plant pathogenic Rhizarian Plasmodiophora brassicae reveals insights in its biotrophic life cycle and the origin of chitin synthesis.</title>
        <authorList>
            <person name="Schwelm A."/>
            <person name="Fogelqvist J."/>
            <person name="Knaust A."/>
            <person name="Julke S."/>
            <person name="Lilja T."/>
            <person name="Dhandapani V."/>
            <person name="Bonilla-Rosso G."/>
            <person name="Karlsson M."/>
            <person name="Shevchenko A."/>
            <person name="Choi S.R."/>
            <person name="Kim H.G."/>
            <person name="Park J.Y."/>
            <person name="Lim Y.P."/>
            <person name="Ludwig-Muller J."/>
            <person name="Dixelius C."/>
        </authorList>
    </citation>
    <scope>NUCLEOTIDE SEQUENCE</scope>
    <source>
        <tissue evidence="1">Potato root galls</tissue>
    </source>
</reference>
<evidence type="ECO:0008006" key="2">
    <source>
        <dbReference type="Google" id="ProtNLM"/>
    </source>
</evidence>